<sequence length="67" mass="7614">MARPCFPPSTSRLQYYSKSLIDCYSWQRAGGQSILEILEKIARPCSSTFQIMVLNPVAPMKTQRNTC</sequence>
<reference evidence="1" key="1">
    <citation type="submission" date="2021-01" db="EMBL/GenBank/DDBJ databases">
        <title>Chromosome-level genome assembly of a human fungal pathogen reveals clustering of transcriptionally co-regulated genes.</title>
        <authorList>
            <person name="Voorhies M."/>
            <person name="Cohen S."/>
            <person name="Shea T.P."/>
            <person name="Petrus S."/>
            <person name="Munoz J.F."/>
            <person name="Poplawski S."/>
            <person name="Goldman W.E."/>
            <person name="Michael T."/>
            <person name="Cuomo C.A."/>
            <person name="Sil A."/>
            <person name="Beyhan S."/>
        </authorList>
    </citation>
    <scope>NUCLEOTIDE SEQUENCE</scope>
    <source>
        <strain evidence="1">WU24</strain>
    </source>
</reference>
<evidence type="ECO:0000313" key="2">
    <source>
        <dbReference type="Proteomes" id="UP000663671"/>
    </source>
</evidence>
<accession>A0A8A1LYX1</accession>
<dbReference type="EMBL" id="CP069109">
    <property type="protein sequence ID" value="QSS59079.1"/>
    <property type="molecule type" value="Genomic_DNA"/>
</dbReference>
<dbReference type="VEuPathDB" id="FungiDB:I7I51_08511"/>
<name>A0A8A1LYX1_AJECA</name>
<organism evidence="1 2">
    <name type="scientific">Ajellomyces capsulatus</name>
    <name type="common">Darling's disease fungus</name>
    <name type="synonym">Histoplasma capsulatum</name>
    <dbReference type="NCBI Taxonomy" id="5037"/>
    <lineage>
        <taxon>Eukaryota</taxon>
        <taxon>Fungi</taxon>
        <taxon>Dikarya</taxon>
        <taxon>Ascomycota</taxon>
        <taxon>Pezizomycotina</taxon>
        <taxon>Eurotiomycetes</taxon>
        <taxon>Eurotiomycetidae</taxon>
        <taxon>Onygenales</taxon>
        <taxon>Ajellomycetaceae</taxon>
        <taxon>Histoplasma</taxon>
    </lineage>
</organism>
<dbReference type="AlphaFoldDB" id="A0A8A1LYX1"/>
<dbReference type="Proteomes" id="UP000663671">
    <property type="component" value="Chromosome 2"/>
</dbReference>
<gene>
    <name evidence="1" type="ORF">I7I51_08511</name>
</gene>
<protein>
    <submittedName>
        <fullName evidence="1">ABC transporter</fullName>
    </submittedName>
</protein>
<evidence type="ECO:0000313" key="1">
    <source>
        <dbReference type="EMBL" id="QSS59079.1"/>
    </source>
</evidence>
<proteinExistence type="predicted"/>